<dbReference type="Proteomes" id="UP000623467">
    <property type="component" value="Unassembled WGS sequence"/>
</dbReference>
<gene>
    <name evidence="1" type="ORF">MSAN_02130400</name>
</gene>
<dbReference type="SUPFAM" id="SSF54909">
    <property type="entry name" value="Dimeric alpha+beta barrel"/>
    <property type="match status" value="1"/>
</dbReference>
<evidence type="ECO:0008006" key="3">
    <source>
        <dbReference type="Google" id="ProtNLM"/>
    </source>
</evidence>
<sequence>MPAIQITTVPTSPDVFKASTDLIKAAPGHQSSFYGLKVEDEKIGYFVSVWDTHEHLAANPHHAAIIKPLAGNPQWHIDALNINITTDPLPALSSPAVEFAVFTLQAPDEATATQNQKRITELLKALGSGLDLAAAAHPPCFWGQSGEDENKFVMIVGWESVEAHIEFAMAGNLGEIVREIKTFARVSISHSNMTKD</sequence>
<evidence type="ECO:0000313" key="2">
    <source>
        <dbReference type="Proteomes" id="UP000623467"/>
    </source>
</evidence>
<name>A0A8H6XH40_9AGAR</name>
<keyword evidence="2" id="KW-1185">Reference proteome</keyword>
<dbReference type="OrthoDB" id="3830579at2759"/>
<proteinExistence type="predicted"/>
<protein>
    <recommendedName>
        <fullName evidence="3">ABM domain-containing protein</fullName>
    </recommendedName>
</protein>
<comment type="caution">
    <text evidence="1">The sequence shown here is derived from an EMBL/GenBank/DDBJ whole genome shotgun (WGS) entry which is preliminary data.</text>
</comment>
<organism evidence="1 2">
    <name type="scientific">Mycena sanguinolenta</name>
    <dbReference type="NCBI Taxonomy" id="230812"/>
    <lineage>
        <taxon>Eukaryota</taxon>
        <taxon>Fungi</taxon>
        <taxon>Dikarya</taxon>
        <taxon>Basidiomycota</taxon>
        <taxon>Agaricomycotina</taxon>
        <taxon>Agaricomycetes</taxon>
        <taxon>Agaricomycetidae</taxon>
        <taxon>Agaricales</taxon>
        <taxon>Marasmiineae</taxon>
        <taxon>Mycenaceae</taxon>
        <taxon>Mycena</taxon>
    </lineage>
</organism>
<evidence type="ECO:0000313" key="1">
    <source>
        <dbReference type="EMBL" id="KAF7340589.1"/>
    </source>
</evidence>
<dbReference type="EMBL" id="JACAZH010000030">
    <property type="protein sequence ID" value="KAF7340589.1"/>
    <property type="molecule type" value="Genomic_DNA"/>
</dbReference>
<accession>A0A8H6XH40</accession>
<reference evidence="1" key="1">
    <citation type="submission" date="2020-05" db="EMBL/GenBank/DDBJ databases">
        <title>Mycena genomes resolve the evolution of fungal bioluminescence.</title>
        <authorList>
            <person name="Tsai I.J."/>
        </authorList>
    </citation>
    <scope>NUCLEOTIDE SEQUENCE</scope>
    <source>
        <strain evidence="1">160909Yilan</strain>
    </source>
</reference>
<dbReference type="InterPro" id="IPR011008">
    <property type="entry name" value="Dimeric_a/b-barrel"/>
</dbReference>
<dbReference type="Gene3D" id="3.30.70.100">
    <property type="match status" value="1"/>
</dbReference>
<dbReference type="AlphaFoldDB" id="A0A8H6XH40"/>